<keyword evidence="1" id="KW-0812">Transmembrane</keyword>
<organism evidence="3 4">
    <name type="scientific">Photobacterium alginatilyticum</name>
    <dbReference type="NCBI Taxonomy" id="1775171"/>
    <lineage>
        <taxon>Bacteria</taxon>
        <taxon>Pseudomonadati</taxon>
        <taxon>Pseudomonadota</taxon>
        <taxon>Gammaproteobacteria</taxon>
        <taxon>Vibrionales</taxon>
        <taxon>Vibrionaceae</taxon>
        <taxon>Photobacterium</taxon>
    </lineage>
</organism>
<dbReference type="Pfam" id="PF07811">
    <property type="entry name" value="TadE"/>
    <property type="match status" value="1"/>
</dbReference>
<name>A0ABW9YNK9_9GAMM</name>
<dbReference type="Proteomes" id="UP000738517">
    <property type="component" value="Unassembled WGS sequence"/>
</dbReference>
<feature type="domain" description="TadE-like" evidence="2">
    <location>
        <begin position="8"/>
        <end position="49"/>
    </location>
</feature>
<comment type="caution">
    <text evidence="3">The sequence shown here is derived from an EMBL/GenBank/DDBJ whole genome shotgun (WGS) entry which is preliminary data.</text>
</comment>
<dbReference type="EMBL" id="RSEJ01000030">
    <property type="protein sequence ID" value="NBI55403.1"/>
    <property type="molecule type" value="Genomic_DNA"/>
</dbReference>
<reference evidence="3 4" key="1">
    <citation type="journal article" date="2017" name="Int. J. Syst. Evol. Microbiol.">
        <title>Photobacterium alginatilyticum sp. nov., a marine bacterium isolated from bottom seawater.</title>
        <authorList>
            <person name="Wang X."/>
            <person name="Wang Y."/>
            <person name="Yang X."/>
            <person name="Sun H."/>
            <person name="Li B."/>
            <person name="Zhang X.H."/>
        </authorList>
    </citation>
    <scope>NUCLEOTIDE SEQUENCE [LARGE SCALE GENOMIC DNA]</scope>
    <source>
        <strain evidence="3 4">P03D4</strain>
    </source>
</reference>
<keyword evidence="1" id="KW-1133">Transmembrane helix</keyword>
<sequence length="146" mass="16704">MMARQQGNITIEFAVTFLPFFVMVLVVIETCRFMMTGNMLDVALATATRKTVHVNDHENVVRSMQAVLAKQDFPMVDSSRLQIEATYYDSLEALKNNVGSSTYTRQPFAEYSVSYPYQVLLIDGWAEGFDRLTTFERKMLVAHERS</sequence>
<dbReference type="InterPro" id="IPR012495">
    <property type="entry name" value="TadE-like_dom"/>
</dbReference>
<gene>
    <name evidence="3" type="ORF">EIZ48_23070</name>
</gene>
<accession>A0ABW9YNK9</accession>
<feature type="transmembrane region" description="Helical" evidence="1">
    <location>
        <begin position="9"/>
        <end position="28"/>
    </location>
</feature>
<evidence type="ECO:0000256" key="1">
    <source>
        <dbReference type="SAM" id="Phobius"/>
    </source>
</evidence>
<protein>
    <submittedName>
        <fullName evidence="3">Pilus assembly protein</fullName>
    </submittedName>
</protein>
<evidence type="ECO:0000259" key="2">
    <source>
        <dbReference type="Pfam" id="PF07811"/>
    </source>
</evidence>
<evidence type="ECO:0000313" key="4">
    <source>
        <dbReference type="Proteomes" id="UP000738517"/>
    </source>
</evidence>
<proteinExistence type="predicted"/>
<keyword evidence="4" id="KW-1185">Reference proteome</keyword>
<evidence type="ECO:0000313" key="3">
    <source>
        <dbReference type="EMBL" id="NBI55403.1"/>
    </source>
</evidence>
<keyword evidence="1" id="KW-0472">Membrane</keyword>